<dbReference type="InterPro" id="IPR036291">
    <property type="entry name" value="NAD(P)-bd_dom_sf"/>
</dbReference>
<organism evidence="5 6">
    <name type="scientific">Oxalobacter paraformigenes</name>
    <dbReference type="NCBI Taxonomy" id="556268"/>
    <lineage>
        <taxon>Bacteria</taxon>
        <taxon>Pseudomonadati</taxon>
        <taxon>Pseudomonadota</taxon>
        <taxon>Betaproteobacteria</taxon>
        <taxon>Burkholderiales</taxon>
        <taxon>Oxalobacteraceae</taxon>
        <taxon>Oxalobacter</taxon>
    </lineage>
</organism>
<dbReference type="Proteomes" id="UP000003973">
    <property type="component" value="Unassembled WGS sequence"/>
</dbReference>
<comment type="caution">
    <text evidence="5">The sequence shown here is derived from an EMBL/GenBank/DDBJ whole genome shotgun (WGS) entry which is preliminary data.</text>
</comment>
<evidence type="ECO:0000313" key="5">
    <source>
        <dbReference type="EMBL" id="EEO27245.2"/>
    </source>
</evidence>
<dbReference type="InterPro" id="IPR020904">
    <property type="entry name" value="Sc_DH/Rdtase_CS"/>
</dbReference>
<keyword evidence="6" id="KW-1185">Reference proteome</keyword>
<evidence type="ECO:0000256" key="3">
    <source>
        <dbReference type="ARBA" id="ARBA00067437"/>
    </source>
</evidence>
<dbReference type="EMBL" id="ACDP02000028">
    <property type="protein sequence ID" value="EEO27245.2"/>
    <property type="molecule type" value="Genomic_DNA"/>
</dbReference>
<dbReference type="FunFam" id="3.40.50.720:FF:000097">
    <property type="entry name" value="SDR family oxidoreductase"/>
    <property type="match status" value="1"/>
</dbReference>
<dbReference type="RefSeq" id="WP_020995264.1">
    <property type="nucleotide sequence ID" value="NZ_CABMNL010000001.1"/>
</dbReference>
<feature type="region of interest" description="Disordered" evidence="4">
    <location>
        <begin position="1"/>
        <end position="24"/>
    </location>
</feature>
<dbReference type="HOGENOM" id="CLU_010194_4_0_4"/>
<comment type="similarity">
    <text evidence="1">Belongs to the short-chain dehydrogenases/reductases (SDR) family.</text>
</comment>
<dbReference type="SUPFAM" id="SSF51735">
    <property type="entry name" value="NAD(P)-binding Rossmann-fold domains"/>
    <property type="match status" value="1"/>
</dbReference>
<sequence>MPNHEMPTIQNPLNAYYTDDYPEQKQDYPGIQQNMKPVPDCGEKTYTGCGRLKDRKALVTGGDSGIGRAAAIAYAREGADVAIGYLPAEEKDAREVKELIEKAGRKAILLPGNLCDKQYCTDMVETASRELGGLDILALVAGRQIAKAGIDEISDKQLYEVFTTNVFSLFWTVQAALPHLEPGASIITTCSIEAYRPSGELLDYAATKGAIKSFSAALAEQLAPKGIRVNSVAPGPIWTALQICGGQFPDKIPDFGKDSLLKRAGQPAELAGIYVYLASTESSYVTAEVFSVNGGMHI</sequence>
<dbReference type="PROSITE" id="PS00061">
    <property type="entry name" value="ADH_SHORT"/>
    <property type="match status" value="1"/>
</dbReference>
<dbReference type="eggNOG" id="COG1028">
    <property type="taxonomic scope" value="Bacteria"/>
</dbReference>
<dbReference type="AlphaFoldDB" id="C3X209"/>
<dbReference type="PANTHER" id="PTHR48107">
    <property type="entry name" value="NADPH-DEPENDENT ALDEHYDE REDUCTASE-LIKE PROTEIN, CHLOROPLASTIC-RELATED"/>
    <property type="match status" value="1"/>
</dbReference>
<dbReference type="PRINTS" id="PR00081">
    <property type="entry name" value="GDHRDH"/>
</dbReference>
<name>C3X209_9BURK</name>
<evidence type="ECO:0000313" key="6">
    <source>
        <dbReference type="Proteomes" id="UP000003973"/>
    </source>
</evidence>
<accession>C3X209</accession>
<dbReference type="GO" id="GO:0016614">
    <property type="term" value="F:oxidoreductase activity, acting on CH-OH group of donors"/>
    <property type="evidence" value="ECO:0007669"/>
    <property type="project" value="UniProtKB-ARBA"/>
</dbReference>
<evidence type="ECO:0000256" key="4">
    <source>
        <dbReference type="SAM" id="MobiDB-lite"/>
    </source>
</evidence>
<keyword evidence="2" id="KW-0560">Oxidoreductase</keyword>
<proteinExistence type="inferred from homology"/>
<gene>
    <name evidence="5" type="ORF">OFAG_00398</name>
</gene>
<dbReference type="PANTHER" id="PTHR48107:SF16">
    <property type="entry name" value="NADPH-DEPENDENT ALDEHYDE REDUCTASE 1, CHLOROPLASTIC"/>
    <property type="match status" value="1"/>
</dbReference>
<evidence type="ECO:0000256" key="2">
    <source>
        <dbReference type="ARBA" id="ARBA00023002"/>
    </source>
</evidence>
<dbReference type="InterPro" id="IPR002347">
    <property type="entry name" value="SDR_fam"/>
</dbReference>
<evidence type="ECO:0000256" key="1">
    <source>
        <dbReference type="ARBA" id="ARBA00006484"/>
    </source>
</evidence>
<dbReference type="Pfam" id="PF13561">
    <property type="entry name" value="adh_short_C2"/>
    <property type="match status" value="1"/>
</dbReference>
<reference evidence="5" key="1">
    <citation type="submission" date="2011-10" db="EMBL/GenBank/DDBJ databases">
        <title>The Genome Sequence of Oxalobacter formigenes HOxBLS.</title>
        <authorList>
            <consortium name="The Broad Institute Genome Sequencing Platform"/>
            <person name="Earl A."/>
            <person name="Ward D."/>
            <person name="Feldgarden M."/>
            <person name="Gevers D."/>
            <person name="Allison M.J."/>
            <person name="Humphrey S."/>
            <person name="Young S.K."/>
            <person name="Zeng Q."/>
            <person name="Gargeya S."/>
            <person name="Fitzgerald M."/>
            <person name="Haas B."/>
            <person name="Abouelleil A."/>
            <person name="Alvarado L."/>
            <person name="Arachchi H.M."/>
            <person name="Berlin A."/>
            <person name="Brown A."/>
            <person name="Chapman S.B."/>
            <person name="Chen Z."/>
            <person name="Dunbar C."/>
            <person name="Freedman E."/>
            <person name="Gearin G."/>
            <person name="Goldberg J."/>
            <person name="Griggs A."/>
            <person name="Gujja S."/>
            <person name="Heiman D."/>
            <person name="Howarth C."/>
            <person name="Larson L."/>
            <person name="Lui A."/>
            <person name="MacDonald P.J.P."/>
            <person name="Montmayeur A."/>
            <person name="Murphy C."/>
            <person name="Neiman D."/>
            <person name="Pearson M."/>
            <person name="Priest M."/>
            <person name="Roberts A."/>
            <person name="Saif S."/>
            <person name="Shea T."/>
            <person name="Shenoy N."/>
            <person name="Sisk P."/>
            <person name="Stolte C."/>
            <person name="Sykes S."/>
            <person name="Wortman J."/>
            <person name="Nusbaum C."/>
            <person name="Birren B."/>
        </authorList>
    </citation>
    <scope>NUCLEOTIDE SEQUENCE [LARGE SCALE GENOMIC DNA]</scope>
    <source>
        <strain evidence="5">HOxBLS</strain>
    </source>
</reference>
<protein>
    <recommendedName>
        <fullName evidence="3">Uncharacterized oxidoreductase YghA</fullName>
    </recommendedName>
</protein>
<dbReference type="Gene3D" id="3.40.50.720">
    <property type="entry name" value="NAD(P)-binding Rossmann-like Domain"/>
    <property type="match status" value="1"/>
</dbReference>